<keyword evidence="1" id="KW-0472">Membrane</keyword>
<protein>
    <submittedName>
        <fullName evidence="2">Uncharacterized protein</fullName>
    </submittedName>
</protein>
<evidence type="ECO:0000313" key="3">
    <source>
        <dbReference type="Proteomes" id="UP000510878"/>
    </source>
</evidence>
<dbReference type="Proteomes" id="UP000510878">
    <property type="component" value="Segment"/>
</dbReference>
<reference evidence="2 3" key="1">
    <citation type="submission" date="2020-05" db="EMBL/GenBank/DDBJ databases">
        <title>Infection kinetics and phylogenetic analysis of vB_EcoD_SU57, a virulent T1-like Drexlerviridae coliphage.</title>
        <authorList>
            <person name="Koonjan S."/>
            <person name="Seijsing F."/>
            <person name="Cooper C.J."/>
            <person name="Nilsson A.S."/>
        </authorList>
    </citation>
    <scope>NUCLEOTIDE SEQUENCE [LARGE SCALE GENOMIC DNA]</scope>
</reference>
<dbReference type="EMBL" id="MT511058">
    <property type="protein sequence ID" value="QLF85009.1"/>
    <property type="molecule type" value="Genomic_DNA"/>
</dbReference>
<accession>A0A7D5FPH7</accession>
<gene>
    <name evidence="2" type="primary">SU57_00073</name>
</gene>
<keyword evidence="1" id="KW-1133">Transmembrane helix</keyword>
<feature type="transmembrane region" description="Helical" evidence="1">
    <location>
        <begin position="6"/>
        <end position="32"/>
    </location>
</feature>
<evidence type="ECO:0000256" key="1">
    <source>
        <dbReference type="SAM" id="Phobius"/>
    </source>
</evidence>
<sequence>MIDLLGGGYFIILLLAEILKIAFYGAGLWMCLNWIKNN</sequence>
<keyword evidence="1" id="KW-0812">Transmembrane</keyword>
<evidence type="ECO:0000313" key="2">
    <source>
        <dbReference type="EMBL" id="QLF85009.1"/>
    </source>
</evidence>
<proteinExistence type="predicted"/>
<organism evidence="2 3">
    <name type="scientific">Escherichia phage vB_EcoD_SU57</name>
    <dbReference type="NCBI Taxonomy" id="2743969"/>
    <lineage>
        <taxon>Viruses</taxon>
        <taxon>Duplodnaviria</taxon>
        <taxon>Heunggongvirae</taxon>
        <taxon>Uroviricota</taxon>
        <taxon>Caudoviricetes</taxon>
        <taxon>Drexlerviridae</taxon>
        <taxon>Braunvirinae</taxon>
        <taxon>Veterinaerplatzvirus</taxon>
        <taxon>Veterinaerplatzvirus SU57</taxon>
    </lineage>
</organism>
<name>A0A7D5FPH7_9CAUD</name>
<keyword evidence="3" id="KW-1185">Reference proteome</keyword>